<protein>
    <submittedName>
        <fullName evidence="2">DNA polymerase III subunit epsilon</fullName>
    </submittedName>
</protein>
<dbReference type="PANTHER" id="PTHR30231">
    <property type="entry name" value="DNA POLYMERASE III SUBUNIT EPSILON"/>
    <property type="match status" value="1"/>
</dbReference>
<organism evidence="2 3">
    <name type="scientific">Pontibacillus salipaludis</name>
    <dbReference type="NCBI Taxonomy" id="1697394"/>
    <lineage>
        <taxon>Bacteria</taxon>
        <taxon>Bacillati</taxon>
        <taxon>Bacillota</taxon>
        <taxon>Bacilli</taxon>
        <taxon>Bacillales</taxon>
        <taxon>Bacillaceae</taxon>
        <taxon>Pontibacillus</taxon>
    </lineage>
</organism>
<dbReference type="InterPro" id="IPR012337">
    <property type="entry name" value="RNaseH-like_sf"/>
</dbReference>
<dbReference type="Pfam" id="PF00929">
    <property type="entry name" value="RNase_T"/>
    <property type="match status" value="1"/>
</dbReference>
<dbReference type="Gene3D" id="3.30.420.10">
    <property type="entry name" value="Ribonuclease H-like superfamily/Ribonuclease H"/>
    <property type="match status" value="1"/>
</dbReference>
<feature type="domain" description="BRCT" evidence="1">
    <location>
        <begin position="219"/>
        <end position="312"/>
    </location>
</feature>
<keyword evidence="3" id="KW-1185">Reference proteome</keyword>
<evidence type="ECO:0000259" key="1">
    <source>
        <dbReference type="PROSITE" id="PS50172"/>
    </source>
</evidence>
<name>A0ABQ1Q5S1_9BACI</name>
<reference evidence="3" key="1">
    <citation type="journal article" date="2019" name="Int. J. Syst. Evol. Microbiol.">
        <title>The Global Catalogue of Microorganisms (GCM) 10K type strain sequencing project: providing services to taxonomists for standard genome sequencing and annotation.</title>
        <authorList>
            <consortium name="The Broad Institute Genomics Platform"/>
            <consortium name="The Broad Institute Genome Sequencing Center for Infectious Disease"/>
            <person name="Wu L."/>
            <person name="Ma J."/>
        </authorList>
    </citation>
    <scope>NUCLEOTIDE SEQUENCE [LARGE SCALE GENOMIC DNA]</scope>
    <source>
        <strain evidence="3">CGMCC 1.15353</strain>
    </source>
</reference>
<dbReference type="Pfam" id="PF00533">
    <property type="entry name" value="BRCT"/>
    <property type="match status" value="1"/>
</dbReference>
<dbReference type="InterPro" id="IPR013520">
    <property type="entry name" value="Ribonucl_H"/>
</dbReference>
<comment type="caution">
    <text evidence="2">The sequence shown here is derived from an EMBL/GenBank/DDBJ whole genome shotgun (WGS) entry which is preliminary data.</text>
</comment>
<evidence type="ECO:0000313" key="2">
    <source>
        <dbReference type="EMBL" id="GGD15273.1"/>
    </source>
</evidence>
<dbReference type="RefSeq" id="WP_188653985.1">
    <property type="nucleotide sequence ID" value="NZ_BMIN01000009.1"/>
</dbReference>
<proteinExistence type="predicted"/>
<dbReference type="InterPro" id="IPR036397">
    <property type="entry name" value="RNaseH_sf"/>
</dbReference>
<evidence type="ECO:0000313" key="3">
    <source>
        <dbReference type="Proteomes" id="UP000642571"/>
    </source>
</evidence>
<dbReference type="InterPro" id="IPR001357">
    <property type="entry name" value="BRCT_dom"/>
</dbReference>
<dbReference type="EMBL" id="BMIN01000009">
    <property type="protein sequence ID" value="GGD15273.1"/>
    <property type="molecule type" value="Genomic_DNA"/>
</dbReference>
<dbReference type="SMART" id="SM00479">
    <property type="entry name" value="EXOIII"/>
    <property type="match status" value="1"/>
</dbReference>
<sequence>MNFIALDFETANSSRSSVCSIGLVEYENGQPKQEYYSLVKPKRNYFAPINISVHGITKEDVEEAREFDTLWHEDIQPLLEGKFLLAHNAQFDMGVLRAVLDEYKIPYPMIAYNCTMNISKKTWSFPRYNLKELSHHLNIDLNHHHALDDARAAAQIFLEAGKHLEASDEKEVVEKSQTINGMMFDASYEPARLNRKKRVSKKGQKAEAKQYMAATRDFNTSHPFYNATFVFTGRLKALKRDEAIQRVVDLGGNWESSVQSTTNYVVVGNQAYENYLQGKKSSKLERVETLIAQGHSVEVLSEDEFIRQLETA</sequence>
<dbReference type="PROSITE" id="PS50172">
    <property type="entry name" value="BRCT"/>
    <property type="match status" value="1"/>
</dbReference>
<dbReference type="SUPFAM" id="SSF52113">
    <property type="entry name" value="BRCT domain"/>
    <property type="match status" value="1"/>
</dbReference>
<accession>A0ABQ1Q5S1</accession>
<gene>
    <name evidence="2" type="ORF">GCM10011389_23700</name>
</gene>
<dbReference type="Proteomes" id="UP000642571">
    <property type="component" value="Unassembled WGS sequence"/>
</dbReference>
<dbReference type="PANTHER" id="PTHR30231:SF42">
    <property type="entry name" value="EXONUCLEASE"/>
    <property type="match status" value="1"/>
</dbReference>
<dbReference type="SMART" id="SM00292">
    <property type="entry name" value="BRCT"/>
    <property type="match status" value="1"/>
</dbReference>
<dbReference type="CDD" id="cd17748">
    <property type="entry name" value="BRCT_DNA_ligase_like"/>
    <property type="match status" value="1"/>
</dbReference>
<dbReference type="Gene3D" id="3.40.50.10190">
    <property type="entry name" value="BRCT domain"/>
    <property type="match status" value="1"/>
</dbReference>
<dbReference type="CDD" id="cd06130">
    <property type="entry name" value="DNA_pol_III_epsilon_like"/>
    <property type="match status" value="1"/>
</dbReference>
<dbReference type="InterPro" id="IPR036420">
    <property type="entry name" value="BRCT_dom_sf"/>
</dbReference>
<dbReference type="SUPFAM" id="SSF53098">
    <property type="entry name" value="Ribonuclease H-like"/>
    <property type="match status" value="1"/>
</dbReference>